<dbReference type="Gene3D" id="2.40.50.140">
    <property type="entry name" value="Nucleic acid-binding proteins"/>
    <property type="match status" value="1"/>
</dbReference>
<protein>
    <submittedName>
        <fullName evidence="6">Carbohydrate ABC transporter ATP-binding protein, CUT1 family</fullName>
    </submittedName>
</protein>
<dbReference type="Proteomes" id="UP000197065">
    <property type="component" value="Unassembled WGS sequence"/>
</dbReference>
<keyword evidence="4 6" id="KW-0067">ATP-binding</keyword>
<keyword evidence="3" id="KW-0547">Nucleotide-binding</keyword>
<dbReference type="AlphaFoldDB" id="A0A212RQG1"/>
<dbReference type="Gene3D" id="2.40.50.100">
    <property type="match status" value="1"/>
</dbReference>
<dbReference type="PANTHER" id="PTHR43875">
    <property type="entry name" value="MALTODEXTRIN IMPORT ATP-BINDING PROTEIN MSMX"/>
    <property type="match status" value="1"/>
</dbReference>
<sequence length="372" mass="40361">MTRLEIRNLSKSFGSLRLFHDVGFAVAAGETLALAGPSGGGKTILLRLIAGIMEPDEGSILIDGKDVGGVGPEARDVGVAFQNFALYPHMTAFENIASPLRARGTETARVKERVTEVAALLKIDHVLENQPRELSNGQKQRTALARALIRRPKVLLLDDPLRNVDAKLRYEMRLELPRLLAVADCAAIYVTQDYREAMGLGDLVGILRAGRFEQIAPPAEIYTRPRSVEIARLFGDPTINLLPCRPERTAEGLQVEIFGRPMPLPLHFAAAEGRDCLIGVRPEHVSVGLQNGPGSLPFELNAVTPLNVRAVLFLRDAAGTELLATCPEDDALAFGRGHHRVFVTIDTSRALLFDRENGQTLALPAAAQPLAA</sequence>
<proteinExistence type="inferred from homology"/>
<dbReference type="PANTHER" id="PTHR43875:SF14">
    <property type="entry name" value="ABC TRANSPORTER ATP-BINDING PROTEIN"/>
    <property type="match status" value="1"/>
</dbReference>
<dbReference type="RefSeq" id="WP_088562386.1">
    <property type="nucleotide sequence ID" value="NZ_FYEH01000012.1"/>
</dbReference>
<evidence type="ECO:0000256" key="2">
    <source>
        <dbReference type="ARBA" id="ARBA00022448"/>
    </source>
</evidence>
<evidence type="ECO:0000256" key="1">
    <source>
        <dbReference type="ARBA" id="ARBA00005417"/>
    </source>
</evidence>
<dbReference type="PROSITE" id="PS50893">
    <property type="entry name" value="ABC_TRANSPORTER_2"/>
    <property type="match status" value="1"/>
</dbReference>
<name>A0A212RQG1_9PROT</name>
<evidence type="ECO:0000313" key="7">
    <source>
        <dbReference type="Proteomes" id="UP000197065"/>
    </source>
</evidence>
<dbReference type="GO" id="GO:0016887">
    <property type="term" value="F:ATP hydrolysis activity"/>
    <property type="evidence" value="ECO:0007669"/>
    <property type="project" value="InterPro"/>
</dbReference>
<dbReference type="SUPFAM" id="SSF52540">
    <property type="entry name" value="P-loop containing nucleoside triphosphate hydrolases"/>
    <property type="match status" value="1"/>
</dbReference>
<accession>A0A212RQG1</accession>
<dbReference type="InterPro" id="IPR047641">
    <property type="entry name" value="ABC_transpr_MalK/UgpC-like"/>
</dbReference>
<dbReference type="SMART" id="SM00382">
    <property type="entry name" value="AAA"/>
    <property type="match status" value="1"/>
</dbReference>
<dbReference type="InterPro" id="IPR003593">
    <property type="entry name" value="AAA+_ATPase"/>
</dbReference>
<evidence type="ECO:0000313" key="6">
    <source>
        <dbReference type="EMBL" id="SNB74836.1"/>
    </source>
</evidence>
<keyword evidence="7" id="KW-1185">Reference proteome</keyword>
<comment type="similarity">
    <text evidence="1">Belongs to the ABC transporter superfamily.</text>
</comment>
<dbReference type="Gene3D" id="3.40.50.300">
    <property type="entry name" value="P-loop containing nucleotide triphosphate hydrolases"/>
    <property type="match status" value="1"/>
</dbReference>
<dbReference type="GO" id="GO:0005524">
    <property type="term" value="F:ATP binding"/>
    <property type="evidence" value="ECO:0007669"/>
    <property type="project" value="UniProtKB-KW"/>
</dbReference>
<evidence type="ECO:0000256" key="3">
    <source>
        <dbReference type="ARBA" id="ARBA00022741"/>
    </source>
</evidence>
<evidence type="ECO:0000256" key="4">
    <source>
        <dbReference type="ARBA" id="ARBA00022840"/>
    </source>
</evidence>
<dbReference type="Pfam" id="PF00005">
    <property type="entry name" value="ABC_tran"/>
    <property type="match status" value="1"/>
</dbReference>
<reference evidence="6 7" key="1">
    <citation type="submission" date="2017-06" db="EMBL/GenBank/DDBJ databases">
        <authorList>
            <person name="Kim H.J."/>
            <person name="Triplett B.A."/>
        </authorList>
    </citation>
    <scope>NUCLEOTIDE SEQUENCE [LARGE SCALE GENOMIC DNA]</scope>
    <source>
        <strain evidence="6 7">B29T1</strain>
    </source>
</reference>
<gene>
    <name evidence="6" type="ORF">SAMN07250955_11250</name>
</gene>
<keyword evidence="2" id="KW-0813">Transport</keyword>
<dbReference type="EMBL" id="FYEH01000012">
    <property type="protein sequence ID" value="SNB74836.1"/>
    <property type="molecule type" value="Genomic_DNA"/>
</dbReference>
<feature type="domain" description="ABC transporter" evidence="5">
    <location>
        <begin position="4"/>
        <end position="234"/>
    </location>
</feature>
<evidence type="ECO:0000259" key="5">
    <source>
        <dbReference type="PROSITE" id="PS50893"/>
    </source>
</evidence>
<dbReference type="GO" id="GO:0055052">
    <property type="term" value="C:ATP-binding cassette (ABC) transporter complex, substrate-binding subunit-containing"/>
    <property type="evidence" value="ECO:0007669"/>
    <property type="project" value="TreeGrafter"/>
</dbReference>
<organism evidence="6 7">
    <name type="scientific">Arboricoccus pini</name>
    <dbReference type="NCBI Taxonomy" id="1963835"/>
    <lineage>
        <taxon>Bacteria</taxon>
        <taxon>Pseudomonadati</taxon>
        <taxon>Pseudomonadota</taxon>
        <taxon>Alphaproteobacteria</taxon>
        <taxon>Geminicoccales</taxon>
        <taxon>Geminicoccaceae</taxon>
        <taxon>Arboricoccus</taxon>
    </lineage>
</organism>
<dbReference type="InterPro" id="IPR012340">
    <property type="entry name" value="NA-bd_OB-fold"/>
</dbReference>
<dbReference type="OrthoDB" id="9802264at2"/>
<dbReference type="InterPro" id="IPR027417">
    <property type="entry name" value="P-loop_NTPase"/>
</dbReference>
<dbReference type="SUPFAM" id="SSF50331">
    <property type="entry name" value="MOP-like"/>
    <property type="match status" value="1"/>
</dbReference>
<dbReference type="InterPro" id="IPR003439">
    <property type="entry name" value="ABC_transporter-like_ATP-bd"/>
</dbReference>
<dbReference type="InterPro" id="IPR008995">
    <property type="entry name" value="Mo/tungstate-bd_C_term_dom"/>
</dbReference>